<sequence>MEKVWSIERQDKAVVQSLQDELGITAIAAKILAARGFSSAKQATAFLQMDESIVHDPFLMQGMTEAVARIHQALDEGEHIRIYGDYDADGITSTTVLMTALLELGANVDYVIPNRFTHGYGPNTELFRQAHEDGVDLLITVDNGISGVEQVKVARELGLAVIITDHHEPGDILPDADVIVHPRIPLGHYPFGELAGVGVAFKLAHALYEEFPAHLVGLVALGTVADLVPLVDENRWLVQQGIKQLQHSSSYWIKALCEVTATAQSTINEETLAFYFAPRLNAVGRLQDAAPGVDFLLSETLEQATHGAALLETCNKERKKIVDTITEQAIAQVAATDRVIVVAGEGWNAGVVGIVASRIVERFYRPTIVLGIDKDKGIAKGSARSIEGFHLYNELAKNKAIVPHFGGHPMAAGMTLPLENVDALRQALNEQAQQLTEEQLTPRIAIDVALTLDEISVHAIEEVAKLGPFGTDFPKPLYALEGVEVKDMRKIGASQQHLKLTLAGEGTTLDAIGFSQAEMYDNITYGTPMSFVGDLQLNEWQGNVKPQFLLKDMQVNTWQLFDVRGIRQVGRWLNAVPTDAVYIAFNEATRVYFSTFITASIELAPTQVTAKTVVLLDLPQSEAQLAALIMQSQPQRIYVHFHTEASGFTRPPTREDFGWYYKFLAKRPDFALQQHIEQLAAHKGWAVNTIKFMTRVFFELGFVKIDNERVTVVQGAPKTPLTSAPSYQQRSAQIEMEQQFVYAPYAQLKQWFDERLQSACAEEETAK</sequence>
<accession>A0A078LXG6</accession>
<dbReference type="Gene3D" id="3.10.310.30">
    <property type="match status" value="1"/>
</dbReference>
<dbReference type="Pfam" id="PF17768">
    <property type="entry name" value="RecJ_OB"/>
    <property type="match status" value="1"/>
</dbReference>
<reference evidence="10" key="1">
    <citation type="submission" date="2014-07" db="EMBL/GenBank/DDBJ databases">
        <authorList>
            <person name="Urmite Genomes Urmite Genomes"/>
        </authorList>
    </citation>
    <scope>NUCLEOTIDE SEQUENCE</scope>
    <source>
        <strain evidence="10">13S34_air</strain>
    </source>
</reference>
<dbReference type="EMBL" id="LN483073">
    <property type="protein sequence ID" value="CDZ99878.1"/>
    <property type="molecule type" value="Genomic_DNA"/>
</dbReference>
<gene>
    <name evidence="10" type="primary">recJ</name>
    <name evidence="10" type="ORF">BN1050_00339</name>
</gene>
<dbReference type="Pfam" id="PF01368">
    <property type="entry name" value="DHH"/>
    <property type="match status" value="1"/>
</dbReference>
<evidence type="ECO:0000259" key="8">
    <source>
        <dbReference type="Pfam" id="PF10141"/>
    </source>
</evidence>
<dbReference type="PANTHER" id="PTHR30255">
    <property type="entry name" value="SINGLE-STRANDED-DNA-SPECIFIC EXONUCLEASE RECJ"/>
    <property type="match status" value="1"/>
</dbReference>
<dbReference type="GO" id="GO:0006310">
    <property type="term" value="P:DNA recombination"/>
    <property type="evidence" value="ECO:0007669"/>
    <property type="project" value="InterPro"/>
</dbReference>
<dbReference type="Pfam" id="PF10141">
    <property type="entry name" value="ssDNA-exonuc_C"/>
    <property type="match status" value="1"/>
</dbReference>
<evidence type="ECO:0000256" key="3">
    <source>
        <dbReference type="ARBA" id="ARBA00022722"/>
    </source>
</evidence>
<feature type="domain" description="Single-stranded-DNA-specific exonuclease RecJ C-terminal" evidence="8">
    <location>
        <begin position="559"/>
        <end position="752"/>
    </location>
</feature>
<dbReference type="InterPro" id="IPR051673">
    <property type="entry name" value="SSDNA_exonuclease_RecJ"/>
</dbReference>
<dbReference type="InterPro" id="IPR003156">
    <property type="entry name" value="DHHA1_dom"/>
</dbReference>
<dbReference type="NCBIfam" id="TIGR00644">
    <property type="entry name" value="recJ"/>
    <property type="match status" value="1"/>
</dbReference>
<keyword evidence="3" id="KW-0540">Nuclease</keyword>
<proteinExistence type="inferred from homology"/>
<evidence type="ECO:0000259" key="7">
    <source>
        <dbReference type="Pfam" id="PF02272"/>
    </source>
</evidence>
<protein>
    <recommendedName>
        <fullName evidence="2">Single-stranded-DNA-specific exonuclease RecJ</fullName>
    </recommendedName>
</protein>
<dbReference type="GO" id="GO:0003676">
    <property type="term" value="F:nucleic acid binding"/>
    <property type="evidence" value="ECO:0007669"/>
    <property type="project" value="InterPro"/>
</dbReference>
<evidence type="ECO:0000313" key="10">
    <source>
        <dbReference type="EMBL" id="CDZ99878.1"/>
    </source>
</evidence>
<evidence type="ECO:0000256" key="4">
    <source>
        <dbReference type="ARBA" id="ARBA00022801"/>
    </source>
</evidence>
<feature type="domain" description="RecJ OB" evidence="9">
    <location>
        <begin position="446"/>
        <end position="552"/>
    </location>
</feature>
<dbReference type="HOGENOM" id="CLU_009736_4_1_9"/>
<organism evidence="10">
    <name type="scientific">Metalysinibacillus saudimassiliensis</name>
    <dbReference type="NCBI Taxonomy" id="1461583"/>
    <lineage>
        <taxon>Bacteria</taxon>
        <taxon>Bacillati</taxon>
        <taxon>Bacillota</taxon>
        <taxon>Bacilli</taxon>
        <taxon>Bacillales</taxon>
        <taxon>Caryophanaceae</taxon>
        <taxon>Metalysinibacillus</taxon>
    </lineage>
</organism>
<dbReference type="InterPro" id="IPR004610">
    <property type="entry name" value="RecJ"/>
</dbReference>
<dbReference type="InterPro" id="IPR001667">
    <property type="entry name" value="DDH_dom"/>
</dbReference>
<keyword evidence="5 10" id="KW-0269">Exonuclease</keyword>
<comment type="similarity">
    <text evidence="1">Belongs to the RecJ family.</text>
</comment>
<dbReference type="Gene3D" id="3.90.1640.30">
    <property type="match status" value="1"/>
</dbReference>
<dbReference type="InterPro" id="IPR018779">
    <property type="entry name" value="RecJ_C"/>
</dbReference>
<evidence type="ECO:0000259" key="9">
    <source>
        <dbReference type="Pfam" id="PF17768"/>
    </source>
</evidence>
<evidence type="ECO:0000256" key="2">
    <source>
        <dbReference type="ARBA" id="ARBA00019841"/>
    </source>
</evidence>
<dbReference type="PATRIC" id="fig|1461583.4.peg.314"/>
<dbReference type="GO" id="GO:0008409">
    <property type="term" value="F:5'-3' exonuclease activity"/>
    <property type="evidence" value="ECO:0007669"/>
    <property type="project" value="InterPro"/>
</dbReference>
<dbReference type="AlphaFoldDB" id="A0A078LXG6"/>
<keyword evidence="4" id="KW-0378">Hydrolase</keyword>
<dbReference type="InterPro" id="IPR041122">
    <property type="entry name" value="RecJ_OB"/>
</dbReference>
<dbReference type="SUPFAM" id="SSF64182">
    <property type="entry name" value="DHH phosphoesterases"/>
    <property type="match status" value="1"/>
</dbReference>
<feature type="domain" description="DDH" evidence="6">
    <location>
        <begin position="80"/>
        <end position="223"/>
    </location>
</feature>
<evidence type="ECO:0000259" key="6">
    <source>
        <dbReference type="Pfam" id="PF01368"/>
    </source>
</evidence>
<dbReference type="GO" id="GO:0006281">
    <property type="term" value="P:DNA repair"/>
    <property type="evidence" value="ECO:0007669"/>
    <property type="project" value="InterPro"/>
</dbReference>
<name>A0A078LXG6_9BACL</name>
<feature type="domain" description="DHHA1" evidence="7">
    <location>
        <begin position="338"/>
        <end position="433"/>
    </location>
</feature>
<evidence type="ECO:0000256" key="5">
    <source>
        <dbReference type="ARBA" id="ARBA00022839"/>
    </source>
</evidence>
<dbReference type="InterPro" id="IPR038763">
    <property type="entry name" value="DHH_sf"/>
</dbReference>
<evidence type="ECO:0000256" key="1">
    <source>
        <dbReference type="ARBA" id="ARBA00005915"/>
    </source>
</evidence>
<dbReference type="PANTHER" id="PTHR30255:SF2">
    <property type="entry name" value="SINGLE-STRANDED-DNA-SPECIFIC EXONUCLEASE RECJ"/>
    <property type="match status" value="1"/>
</dbReference>
<dbReference type="Pfam" id="PF02272">
    <property type="entry name" value="DHHA1"/>
    <property type="match status" value="1"/>
</dbReference>